<name>D4DBE4_TRIVH</name>
<accession>D4DBE4</accession>
<dbReference type="RefSeq" id="XP_003021448.1">
    <property type="nucleotide sequence ID" value="XM_003021402.1"/>
</dbReference>
<dbReference type="KEGG" id="tve:TRV_04444"/>
<reference evidence="2" key="1">
    <citation type="journal article" date="2011" name="Genome Biol.">
        <title>Comparative and functional genomics provide insights into the pathogenicity of dermatophytic fungi.</title>
        <authorList>
            <person name="Burmester A."/>
            <person name="Shelest E."/>
            <person name="Gloeckner G."/>
            <person name="Heddergott C."/>
            <person name="Schindler S."/>
            <person name="Staib P."/>
            <person name="Heidel A."/>
            <person name="Felder M."/>
            <person name="Petzold A."/>
            <person name="Szafranski K."/>
            <person name="Feuermann M."/>
            <person name="Pedruzzi I."/>
            <person name="Priebe S."/>
            <person name="Groth M."/>
            <person name="Winkler R."/>
            <person name="Li W."/>
            <person name="Kniemeyer O."/>
            <person name="Schroeckh V."/>
            <person name="Hertweck C."/>
            <person name="Hube B."/>
            <person name="White T.C."/>
            <person name="Platzer M."/>
            <person name="Guthke R."/>
            <person name="Heitman J."/>
            <person name="Woestemeyer J."/>
            <person name="Zipfel P.F."/>
            <person name="Monod M."/>
            <person name="Brakhage A.A."/>
        </authorList>
    </citation>
    <scope>NUCLEOTIDE SEQUENCE [LARGE SCALE GENOMIC DNA]</scope>
    <source>
        <strain evidence="2">HKI 0517</strain>
    </source>
</reference>
<dbReference type="HOGENOM" id="CLU_2090653_0_0_1"/>
<sequence length="117" mass="13272">DATDILSRVSLIHMDLRDIPAGFRACNKQGKPISSRRPDMFMPKGKHAQGSWFISRYFHSSAGKYQSTALYVRKENRRLALILSRRLAAGNPRDCSQPGKNRTAKAKHIHIVKRRTG</sequence>
<dbReference type="AlphaFoldDB" id="D4DBE4"/>
<gene>
    <name evidence="1" type="ORF">TRV_04444</name>
</gene>
<dbReference type="GeneID" id="9578408"/>
<organism evidence="1 2">
    <name type="scientific">Trichophyton verrucosum (strain HKI 0517)</name>
    <dbReference type="NCBI Taxonomy" id="663202"/>
    <lineage>
        <taxon>Eukaryota</taxon>
        <taxon>Fungi</taxon>
        <taxon>Dikarya</taxon>
        <taxon>Ascomycota</taxon>
        <taxon>Pezizomycotina</taxon>
        <taxon>Eurotiomycetes</taxon>
        <taxon>Eurotiomycetidae</taxon>
        <taxon>Onygenales</taxon>
        <taxon>Arthrodermataceae</taxon>
        <taxon>Trichophyton</taxon>
    </lineage>
</organism>
<keyword evidence="2" id="KW-1185">Reference proteome</keyword>
<proteinExistence type="predicted"/>
<feature type="non-terminal residue" evidence="1">
    <location>
        <position position="1"/>
    </location>
</feature>
<dbReference type="Proteomes" id="UP000008383">
    <property type="component" value="Unassembled WGS sequence"/>
</dbReference>
<comment type="caution">
    <text evidence="1">The sequence shown here is derived from an EMBL/GenBank/DDBJ whole genome shotgun (WGS) entry which is preliminary data.</text>
</comment>
<evidence type="ECO:0000313" key="2">
    <source>
        <dbReference type="Proteomes" id="UP000008383"/>
    </source>
</evidence>
<evidence type="ECO:0000313" key="1">
    <source>
        <dbReference type="EMBL" id="EFE40830.1"/>
    </source>
</evidence>
<dbReference type="EMBL" id="ACYE01000223">
    <property type="protein sequence ID" value="EFE40830.1"/>
    <property type="molecule type" value="Genomic_DNA"/>
</dbReference>
<protein>
    <submittedName>
        <fullName evidence="1">Uncharacterized protein</fullName>
    </submittedName>
</protein>